<reference evidence="2" key="1">
    <citation type="journal article" date="2019" name="Int. J. Syst. Evol. Microbiol.">
        <title>The Global Catalogue of Microorganisms (GCM) 10K type strain sequencing project: providing services to taxonomists for standard genome sequencing and annotation.</title>
        <authorList>
            <consortium name="The Broad Institute Genomics Platform"/>
            <consortium name="The Broad Institute Genome Sequencing Center for Infectious Disease"/>
            <person name="Wu L."/>
            <person name="Ma J."/>
        </authorList>
    </citation>
    <scope>NUCLEOTIDE SEQUENCE [LARGE SCALE GENOMIC DNA]</scope>
    <source>
        <strain evidence="2">NBRC 112416</strain>
    </source>
</reference>
<dbReference type="RefSeq" id="WP_284338849.1">
    <property type="nucleotide sequence ID" value="NZ_BSNS01000003.1"/>
</dbReference>
<organism evidence="1 2">
    <name type="scientific">Devosia nitrariae</name>
    <dbReference type="NCBI Taxonomy" id="2071872"/>
    <lineage>
        <taxon>Bacteria</taxon>
        <taxon>Pseudomonadati</taxon>
        <taxon>Pseudomonadota</taxon>
        <taxon>Alphaproteobacteria</taxon>
        <taxon>Hyphomicrobiales</taxon>
        <taxon>Devosiaceae</taxon>
        <taxon>Devosia</taxon>
    </lineage>
</organism>
<dbReference type="EMBL" id="BSNS01000003">
    <property type="protein sequence ID" value="GLQ53403.1"/>
    <property type="molecule type" value="Genomic_DNA"/>
</dbReference>
<dbReference type="Pfam" id="PF07617">
    <property type="entry name" value="DUF1579"/>
    <property type="match status" value="1"/>
</dbReference>
<accession>A0ABQ5W0Q4</accession>
<sequence length="148" mass="16893">MSLPAFPGPQHERLDVLAGVWRTRIAMLDETETEIEHHIATDTYRWMPGRHFLLHDVDAMMAGEPVKSLEIIAADPGSGQYTTRNYDNSGVISDYAAALDGRNWSIDGEVERFRGSLSEDMRTLSGRWERRAGDMWLPWMNVTLTRQD</sequence>
<evidence type="ECO:0008006" key="3">
    <source>
        <dbReference type="Google" id="ProtNLM"/>
    </source>
</evidence>
<proteinExistence type="predicted"/>
<comment type="caution">
    <text evidence="1">The sequence shown here is derived from an EMBL/GenBank/DDBJ whole genome shotgun (WGS) entry which is preliminary data.</text>
</comment>
<evidence type="ECO:0000313" key="2">
    <source>
        <dbReference type="Proteomes" id="UP001156691"/>
    </source>
</evidence>
<protein>
    <recommendedName>
        <fullName evidence="3">DUF1579 domain-containing protein</fullName>
    </recommendedName>
</protein>
<evidence type="ECO:0000313" key="1">
    <source>
        <dbReference type="EMBL" id="GLQ53403.1"/>
    </source>
</evidence>
<name>A0ABQ5W0Q4_9HYPH</name>
<keyword evidence="2" id="KW-1185">Reference proteome</keyword>
<dbReference type="Proteomes" id="UP001156691">
    <property type="component" value="Unassembled WGS sequence"/>
</dbReference>
<dbReference type="InterPro" id="IPR011473">
    <property type="entry name" value="DUF1579"/>
</dbReference>
<gene>
    <name evidence="1" type="ORF">GCM10010862_06610</name>
</gene>